<dbReference type="InterPro" id="IPR037115">
    <property type="entry name" value="Sirohaem_synt_dimer_dom_sf"/>
</dbReference>
<keyword evidence="4" id="KW-0520">NAD</keyword>
<evidence type="ECO:0000256" key="6">
    <source>
        <dbReference type="ARBA" id="ARBA00023244"/>
    </source>
</evidence>
<keyword evidence="6" id="KW-0627">Porphyrin biosynthesis</keyword>
<evidence type="ECO:0000313" key="12">
    <source>
        <dbReference type="Proteomes" id="UP000214603"/>
    </source>
</evidence>
<accession>A0A225LZM2</accession>
<dbReference type="Proteomes" id="UP000214603">
    <property type="component" value="Unassembled WGS sequence"/>
</dbReference>
<dbReference type="FunFam" id="3.30.160.110:FF:000001">
    <property type="entry name" value="Siroheme synthase"/>
    <property type="match status" value="1"/>
</dbReference>
<dbReference type="Gene3D" id="3.40.1010.10">
    <property type="entry name" value="Cobalt-precorrin-4 Transmethylase, Domain 1"/>
    <property type="match status" value="1"/>
</dbReference>
<evidence type="ECO:0000259" key="10">
    <source>
        <dbReference type="Pfam" id="PF14824"/>
    </source>
</evidence>
<dbReference type="EMBL" id="NJIH01000022">
    <property type="protein sequence ID" value="OWT53400.1"/>
    <property type="molecule type" value="Genomic_DNA"/>
</dbReference>
<dbReference type="InterPro" id="IPR036291">
    <property type="entry name" value="NAD(P)-bd_dom_sf"/>
</dbReference>
<dbReference type="InterPro" id="IPR019478">
    <property type="entry name" value="Sirohaem_synthase_dimer_dom"/>
</dbReference>
<evidence type="ECO:0000256" key="8">
    <source>
        <dbReference type="ARBA" id="ARBA00047561"/>
    </source>
</evidence>
<dbReference type="GO" id="GO:0019354">
    <property type="term" value="P:siroheme biosynthetic process"/>
    <property type="evidence" value="ECO:0007669"/>
    <property type="project" value="UniProtKB-UniPathway"/>
</dbReference>
<dbReference type="PANTHER" id="PTHR35330:SF1">
    <property type="entry name" value="SIROHEME BIOSYNTHESIS PROTEIN MET8"/>
    <property type="match status" value="1"/>
</dbReference>
<dbReference type="AlphaFoldDB" id="A0A225LZM2"/>
<evidence type="ECO:0000256" key="5">
    <source>
        <dbReference type="ARBA" id="ARBA00023239"/>
    </source>
</evidence>
<dbReference type="UniPathway" id="UPA00262">
    <property type="reaction ID" value="UER00222"/>
</dbReference>
<comment type="pathway">
    <text evidence="1">Porphyrin-containing compound metabolism; siroheme biosynthesis; sirohydrochlorin from precorrin-2: step 1/1.</text>
</comment>
<protein>
    <recommendedName>
        <fullName evidence="2">precorrin-2 dehydrogenase</fullName>
        <ecNumber evidence="2">1.3.1.76</ecNumber>
    </recommendedName>
</protein>
<feature type="domain" description="Siroheme synthase central" evidence="10">
    <location>
        <begin position="119"/>
        <end position="145"/>
    </location>
</feature>
<evidence type="ECO:0000259" key="9">
    <source>
        <dbReference type="Pfam" id="PF10414"/>
    </source>
</evidence>
<keyword evidence="7" id="KW-0511">Multifunctional enzyme</keyword>
<dbReference type="InterPro" id="IPR006367">
    <property type="entry name" value="Sirohaem_synthase_N"/>
</dbReference>
<dbReference type="SUPFAM" id="SSF75615">
    <property type="entry name" value="Siroheme synthase middle domains-like"/>
    <property type="match status" value="1"/>
</dbReference>
<name>A0A225LZM2_9BURK</name>
<dbReference type="InterPro" id="IPR028161">
    <property type="entry name" value="Met8-like"/>
</dbReference>
<proteinExistence type="predicted"/>
<dbReference type="Gene3D" id="1.10.8.210">
    <property type="entry name" value="Sirohaem synthase, dimerisation domain"/>
    <property type="match status" value="1"/>
</dbReference>
<dbReference type="EC" id="1.3.1.76" evidence="2"/>
<keyword evidence="3" id="KW-0560">Oxidoreductase</keyword>
<evidence type="ECO:0000256" key="3">
    <source>
        <dbReference type="ARBA" id="ARBA00023002"/>
    </source>
</evidence>
<dbReference type="InterPro" id="IPR014777">
    <property type="entry name" value="4pyrrole_Mease_sub1"/>
</dbReference>
<evidence type="ECO:0000313" key="11">
    <source>
        <dbReference type="EMBL" id="OWT53400.1"/>
    </source>
</evidence>
<organism evidence="11 12">
    <name type="scientific">Candidimonas nitroreducens</name>
    <dbReference type="NCBI Taxonomy" id="683354"/>
    <lineage>
        <taxon>Bacteria</taxon>
        <taxon>Pseudomonadati</taxon>
        <taxon>Pseudomonadota</taxon>
        <taxon>Betaproteobacteria</taxon>
        <taxon>Burkholderiales</taxon>
        <taxon>Alcaligenaceae</taxon>
        <taxon>Candidimonas</taxon>
    </lineage>
</organism>
<dbReference type="SUPFAM" id="SSF53790">
    <property type="entry name" value="Tetrapyrrole methylase"/>
    <property type="match status" value="1"/>
</dbReference>
<feature type="domain" description="Sirohaem synthase dimerisation" evidence="9">
    <location>
        <begin position="150"/>
        <end position="207"/>
    </location>
</feature>
<dbReference type="Pfam" id="PF10414">
    <property type="entry name" value="CysG_dimeriser"/>
    <property type="match status" value="1"/>
</dbReference>
<dbReference type="Pfam" id="PF14824">
    <property type="entry name" value="Sirohm_synth_M"/>
    <property type="match status" value="1"/>
</dbReference>
<keyword evidence="5" id="KW-0456">Lyase</keyword>
<dbReference type="NCBIfam" id="TIGR01470">
    <property type="entry name" value="cysG_Nterm"/>
    <property type="match status" value="1"/>
</dbReference>
<reference evidence="12" key="1">
    <citation type="submission" date="2017-06" db="EMBL/GenBank/DDBJ databases">
        <title>Herbaspirillum phytohormonus sp. nov., isolated from the root nodule of Robinia pseudoacacia in lead-zinc mine.</title>
        <authorList>
            <person name="Fan M."/>
            <person name="Lin Y."/>
        </authorList>
    </citation>
    <scope>NUCLEOTIDE SEQUENCE [LARGE SCALE GENOMIC DNA]</scope>
    <source>
        <strain evidence="12">SC-089</strain>
    </source>
</reference>
<dbReference type="SUPFAM" id="SSF51735">
    <property type="entry name" value="NAD(P)-binding Rossmann-fold domains"/>
    <property type="match status" value="1"/>
</dbReference>
<evidence type="ECO:0000256" key="4">
    <source>
        <dbReference type="ARBA" id="ARBA00023027"/>
    </source>
</evidence>
<dbReference type="GO" id="GO:0008168">
    <property type="term" value="F:methyltransferase activity"/>
    <property type="evidence" value="ECO:0007669"/>
    <property type="project" value="InterPro"/>
</dbReference>
<gene>
    <name evidence="11" type="ORF">CEY11_24725</name>
</gene>
<dbReference type="Gene3D" id="3.40.50.720">
    <property type="entry name" value="NAD(P)-binding Rossmann-like Domain"/>
    <property type="match status" value="1"/>
</dbReference>
<dbReference type="GO" id="GO:0043115">
    <property type="term" value="F:precorrin-2 dehydrogenase activity"/>
    <property type="evidence" value="ECO:0007669"/>
    <property type="project" value="UniProtKB-EC"/>
</dbReference>
<dbReference type="GO" id="GO:0004325">
    <property type="term" value="F:ferrochelatase activity"/>
    <property type="evidence" value="ECO:0007669"/>
    <property type="project" value="InterPro"/>
</dbReference>
<evidence type="ECO:0000256" key="2">
    <source>
        <dbReference type="ARBA" id="ARBA00012400"/>
    </source>
</evidence>
<evidence type="ECO:0000256" key="7">
    <source>
        <dbReference type="ARBA" id="ARBA00023268"/>
    </source>
</evidence>
<dbReference type="InterPro" id="IPR028281">
    <property type="entry name" value="Sirohaem_synthase_central"/>
</dbReference>
<comment type="caution">
    <text evidence="11">The sequence shown here is derived from an EMBL/GenBank/DDBJ whole genome shotgun (WGS) entry which is preliminary data.</text>
</comment>
<dbReference type="OrthoDB" id="9815856at2"/>
<evidence type="ECO:0000256" key="1">
    <source>
        <dbReference type="ARBA" id="ARBA00005010"/>
    </source>
</evidence>
<dbReference type="PANTHER" id="PTHR35330">
    <property type="entry name" value="SIROHEME BIOSYNTHESIS PROTEIN MET8"/>
    <property type="match status" value="1"/>
</dbReference>
<keyword evidence="12" id="KW-1185">Reference proteome</keyword>
<sequence>MRLFPMFSDVRGRSVLVVGGGAVAWRKTALLMQAGACVHVGAPRLCAQLRELAENGALCHLQGDYRVAWLDGQCLVVAATGMRAVNARVAHDAGVRGLWVNVVDDPELSSFHVPAIVDRSPLTVAISSGGAAPVLARRLRERLEGLLDPSLSLLAELARRYRPHIRARYADVAQRRRFYEWMFDGPVAAAAAGQGLEPARRRLDRALRAAQPHGPGTICFLDAGNGDPELLTLKGLRALSSADLIVHEPMPDPSLLDMARRDAGRFAVPDLHAPESQPILGQGLAQVRAGARLVCLFRRRLQAARSLLHGFSAQGYSCYWVPAVDAAAAEGLAAEASAADAFAAGVPAKDAPPSAALEAGASAVAAAAVDVLAASAGAG</sequence>
<comment type="catalytic activity">
    <reaction evidence="8">
        <text>precorrin-2 + NAD(+) = sirohydrochlorin + NADH + 2 H(+)</text>
        <dbReference type="Rhea" id="RHEA:15613"/>
        <dbReference type="ChEBI" id="CHEBI:15378"/>
        <dbReference type="ChEBI" id="CHEBI:57540"/>
        <dbReference type="ChEBI" id="CHEBI:57945"/>
        <dbReference type="ChEBI" id="CHEBI:58351"/>
        <dbReference type="ChEBI" id="CHEBI:58827"/>
        <dbReference type="EC" id="1.3.1.76"/>
    </reaction>
</comment>
<dbReference type="Pfam" id="PF13241">
    <property type="entry name" value="NAD_binding_7"/>
    <property type="match status" value="1"/>
</dbReference>
<dbReference type="InterPro" id="IPR035996">
    <property type="entry name" value="4pyrrol_Methylase_sf"/>
</dbReference>
<dbReference type="Gene3D" id="3.30.160.110">
    <property type="entry name" value="Siroheme synthase, domain 2"/>
    <property type="match status" value="1"/>
</dbReference>